<dbReference type="Gene3D" id="3.20.20.210">
    <property type="match status" value="1"/>
</dbReference>
<dbReference type="EMBL" id="BOMB01000019">
    <property type="protein sequence ID" value="GID12432.1"/>
    <property type="molecule type" value="Genomic_DNA"/>
</dbReference>
<dbReference type="InterPro" id="IPR038071">
    <property type="entry name" value="UROD/MetE-like_sf"/>
</dbReference>
<dbReference type="AlphaFoldDB" id="A0A8J3J961"/>
<protein>
    <submittedName>
        <fullName evidence="1">Uncharacterized protein</fullName>
    </submittedName>
</protein>
<gene>
    <name evidence="1" type="ORF">Aru02nite_33210</name>
</gene>
<accession>A0A8J3J961</accession>
<dbReference type="RefSeq" id="WP_203658413.1">
    <property type="nucleotide sequence ID" value="NZ_BAAAZM010000013.1"/>
</dbReference>
<reference evidence="1" key="1">
    <citation type="submission" date="2021-01" db="EMBL/GenBank/DDBJ databases">
        <title>Whole genome shotgun sequence of Actinocatenispora rupis NBRC 107355.</title>
        <authorList>
            <person name="Komaki H."/>
            <person name="Tamura T."/>
        </authorList>
    </citation>
    <scope>NUCLEOTIDE SEQUENCE</scope>
    <source>
        <strain evidence="1">NBRC 107355</strain>
    </source>
</reference>
<dbReference type="Proteomes" id="UP000612808">
    <property type="component" value="Unassembled WGS sequence"/>
</dbReference>
<sequence length="366" mass="39131">MRRLLLHFVGSLPAELTALDDAEVLSWLLKQSAPHPVTALPRDLDPDWVVAYLRSLSGRDAFEVGRAGEYAHYDDMRVYRVRSGHTLRPEDVTMGRADRIREVLAAFRALRERDPALADVRLQISQPSPLDLSAFAFGGAAVATNLPLGPAVRHAGALVTALRHVPTFTDAVVDEITGLSDVADELVWQIESPIALLSMVRTDSLPGVRDLLARRVAAQLAGLLARLPATVHPVLHLCYGDYQHAELMAPTSLAPAVRLLNALGRALHRRGRDLVPVHVPCAYGAHPAPTDPAFYRPLAGLADEWPLIAGVASAAEPESGVESLAQFEAAAGRPAHAVATACGLGRHTPDAAERAIEAMRSAASAG</sequence>
<name>A0A8J3J961_9ACTN</name>
<dbReference type="SUPFAM" id="SSF51726">
    <property type="entry name" value="UROD/MetE-like"/>
    <property type="match status" value="1"/>
</dbReference>
<evidence type="ECO:0000313" key="2">
    <source>
        <dbReference type="Proteomes" id="UP000612808"/>
    </source>
</evidence>
<proteinExistence type="predicted"/>
<evidence type="ECO:0000313" key="1">
    <source>
        <dbReference type="EMBL" id="GID12432.1"/>
    </source>
</evidence>
<keyword evidence="2" id="KW-1185">Reference proteome</keyword>
<organism evidence="1 2">
    <name type="scientific">Actinocatenispora rupis</name>
    <dbReference type="NCBI Taxonomy" id="519421"/>
    <lineage>
        <taxon>Bacteria</taxon>
        <taxon>Bacillati</taxon>
        <taxon>Actinomycetota</taxon>
        <taxon>Actinomycetes</taxon>
        <taxon>Micromonosporales</taxon>
        <taxon>Micromonosporaceae</taxon>
        <taxon>Actinocatenispora</taxon>
    </lineage>
</organism>
<comment type="caution">
    <text evidence="1">The sequence shown here is derived from an EMBL/GenBank/DDBJ whole genome shotgun (WGS) entry which is preliminary data.</text>
</comment>